<sequence length="373" mass="39550">MDAELSWLGYLTSPEQGVGPGCWQSFQHGAMYWLPNLGAFALSTSINDKYNSLGGPLGSLGFPVHDEQPINTAPGTFFKFQNGKIFWRSTPESISVSMNSVYNFSIDQIQCMSTRSRVSDTLFVTASISIFGRDPVTVTKELGDHGVGFTYPNIVLENIPLAEEEIALFVYMIMNSGDSGVKSKVESMGRDLTTKGAQIAGEKAGQAIEAEIAGKAGLAGTIAAVGTWLGGLLDTPAPVVGNVIGGLLGSLTGYVIGELIDILITHCDGIVASATNTIAGTDLKELMGLDGKFEMVDTTPGSESPGGCGDKLYYIGENISILVGCVVHPLTNGHVLQIISYYYFSYCQSLHPILRVEIKRPNPSSTSANSAGV</sequence>
<dbReference type="InterPro" id="IPR013207">
    <property type="entry name" value="LGFP"/>
</dbReference>
<dbReference type="Proteomes" id="UP000321331">
    <property type="component" value="Unassembled WGS sequence"/>
</dbReference>
<dbReference type="EMBL" id="VMNF01000004">
    <property type="protein sequence ID" value="TXC10019.1"/>
    <property type="molecule type" value="Genomic_DNA"/>
</dbReference>
<accession>A0A5C6TI31</accession>
<dbReference type="Pfam" id="PF08310">
    <property type="entry name" value="LGFP"/>
    <property type="match status" value="2"/>
</dbReference>
<comment type="caution">
    <text evidence="1">The sequence shown here is derived from an EMBL/GenBank/DDBJ whole genome shotgun (WGS) entry which is preliminary data.</text>
</comment>
<proteinExistence type="predicted"/>
<reference evidence="1 2" key="1">
    <citation type="submission" date="2019-07" db="EMBL/GenBank/DDBJ databases">
        <title>The First High-Quality Draft Genome Sequence of the Causal Agent of the Current Panama Disease Epidemic.</title>
        <authorList>
            <person name="Warmington R.J."/>
            <person name="Kay W."/>
            <person name="Jeffries A."/>
            <person name="Bebber D."/>
            <person name="Moore K."/>
            <person name="Studholme D.J."/>
        </authorList>
    </citation>
    <scope>NUCLEOTIDE SEQUENCE [LARGE SCALE GENOMIC DNA]</scope>
    <source>
        <strain evidence="1 2">TR4</strain>
    </source>
</reference>
<evidence type="ECO:0000313" key="2">
    <source>
        <dbReference type="Proteomes" id="UP000321331"/>
    </source>
</evidence>
<name>A0A5C6TI31_FUSOC</name>
<protein>
    <submittedName>
        <fullName evidence="1">Uncharacterized protein</fullName>
    </submittedName>
</protein>
<dbReference type="AlphaFoldDB" id="A0A5C6TI31"/>
<gene>
    <name evidence="1" type="ORF">FocTR4_00006059</name>
</gene>
<evidence type="ECO:0000313" key="1">
    <source>
        <dbReference type="EMBL" id="TXC10019.1"/>
    </source>
</evidence>
<organism evidence="1 2">
    <name type="scientific">Fusarium oxysporum f. sp. cubense</name>
    <dbReference type="NCBI Taxonomy" id="61366"/>
    <lineage>
        <taxon>Eukaryota</taxon>
        <taxon>Fungi</taxon>
        <taxon>Dikarya</taxon>
        <taxon>Ascomycota</taxon>
        <taxon>Pezizomycotina</taxon>
        <taxon>Sordariomycetes</taxon>
        <taxon>Hypocreomycetidae</taxon>
        <taxon>Hypocreales</taxon>
        <taxon>Nectriaceae</taxon>
        <taxon>Fusarium</taxon>
        <taxon>Fusarium oxysporum species complex</taxon>
    </lineage>
</organism>